<name>A0A4S3TT62_9EURY</name>
<dbReference type="GO" id="GO:0005886">
    <property type="term" value="C:plasma membrane"/>
    <property type="evidence" value="ECO:0007669"/>
    <property type="project" value="TreeGrafter"/>
</dbReference>
<evidence type="ECO:0000313" key="4">
    <source>
        <dbReference type="Proteomes" id="UP000318864"/>
    </source>
</evidence>
<dbReference type="AlphaFoldDB" id="A0A4S3TT62"/>
<feature type="domain" description="Major facilitator superfamily (MFS) profile" evidence="2">
    <location>
        <begin position="12"/>
        <end position="397"/>
    </location>
</feature>
<dbReference type="Pfam" id="PF07690">
    <property type="entry name" value="MFS_1"/>
    <property type="match status" value="1"/>
</dbReference>
<evidence type="ECO:0000259" key="2">
    <source>
        <dbReference type="PROSITE" id="PS50850"/>
    </source>
</evidence>
<protein>
    <submittedName>
        <fullName evidence="3">MFS transporter</fullName>
    </submittedName>
</protein>
<dbReference type="PROSITE" id="PS50850">
    <property type="entry name" value="MFS"/>
    <property type="match status" value="1"/>
</dbReference>
<feature type="transmembrane region" description="Helical" evidence="1">
    <location>
        <begin position="141"/>
        <end position="159"/>
    </location>
</feature>
<dbReference type="InterPro" id="IPR011701">
    <property type="entry name" value="MFS"/>
</dbReference>
<feature type="transmembrane region" description="Helical" evidence="1">
    <location>
        <begin position="77"/>
        <end position="107"/>
    </location>
</feature>
<dbReference type="Proteomes" id="UP000318864">
    <property type="component" value="Unassembled WGS sequence"/>
</dbReference>
<sequence>MAASNHWTERSTVGLVSGGHFLSHFYIIVFPPLFPLLRAEFDVSTAALGLIVSIISLGMLLQIPVGELVDRIGAKWILVAGIATTSIGVMVAGLANTYLVLVAGAAISGIGQASFHPANYPLLEAVSDDDRLGKNFSIHTFGGYVGFAAAPVIVGFLALTAGWRSALLLVGAVGVGYAVLTAVLLEPVYQANLDGTDDEAETASTSSLSALLQPTILIMAVFFIVFTMAEKGIQTFTPLLVIDGFGLSETVGNTTLSVFFAVASVTVLLGGVLADRYDPRAIIAGATTIAAGTMFVAVVDVVPIGALAAIVTFAVAGGAFGLVFASRDRLVSTYAAEGSTGRSFGFVFTASSLGSLSTPLLLGAAIDLSSTILAFALIAGCFLLSGLVVLLIGERSSAFLTGVASRGD</sequence>
<keyword evidence="4" id="KW-1185">Reference proteome</keyword>
<accession>A0A4S3TT62</accession>
<dbReference type="OrthoDB" id="117970at2157"/>
<dbReference type="EMBL" id="RBZW01000016">
    <property type="protein sequence ID" value="THE65788.1"/>
    <property type="molecule type" value="Genomic_DNA"/>
</dbReference>
<feature type="transmembrane region" description="Helical" evidence="1">
    <location>
        <begin position="304"/>
        <end position="325"/>
    </location>
</feature>
<feature type="transmembrane region" description="Helical" evidence="1">
    <location>
        <begin position="166"/>
        <end position="185"/>
    </location>
</feature>
<comment type="caution">
    <text evidence="3">The sequence shown here is derived from an EMBL/GenBank/DDBJ whole genome shotgun (WGS) entry which is preliminary data.</text>
</comment>
<feature type="transmembrane region" description="Helical" evidence="1">
    <location>
        <begin position="205"/>
        <end position="225"/>
    </location>
</feature>
<evidence type="ECO:0000256" key="1">
    <source>
        <dbReference type="SAM" id="Phobius"/>
    </source>
</evidence>
<keyword evidence="1" id="KW-0812">Transmembrane</keyword>
<dbReference type="RefSeq" id="WP_141463863.1">
    <property type="nucleotide sequence ID" value="NZ_RBZW01000016.1"/>
</dbReference>
<feature type="transmembrane region" description="Helical" evidence="1">
    <location>
        <begin position="254"/>
        <end position="274"/>
    </location>
</feature>
<dbReference type="InterPro" id="IPR036259">
    <property type="entry name" value="MFS_trans_sf"/>
</dbReference>
<gene>
    <name evidence="3" type="ORF">D8Y22_06380</name>
</gene>
<keyword evidence="1" id="KW-1133">Transmembrane helix</keyword>
<dbReference type="PANTHER" id="PTHR43129:SF1">
    <property type="entry name" value="FOSMIDOMYCIN RESISTANCE PROTEIN"/>
    <property type="match status" value="1"/>
</dbReference>
<keyword evidence="1" id="KW-0472">Membrane</keyword>
<feature type="transmembrane region" description="Helical" evidence="1">
    <location>
        <begin position="346"/>
        <end position="366"/>
    </location>
</feature>
<feature type="transmembrane region" description="Helical" evidence="1">
    <location>
        <begin position="46"/>
        <end position="65"/>
    </location>
</feature>
<feature type="transmembrane region" description="Helical" evidence="1">
    <location>
        <begin position="281"/>
        <end position="298"/>
    </location>
</feature>
<proteinExistence type="predicted"/>
<organism evidence="3 4">
    <name type="scientific">Salinadaptatus halalkaliphilus</name>
    <dbReference type="NCBI Taxonomy" id="2419781"/>
    <lineage>
        <taxon>Archaea</taxon>
        <taxon>Methanobacteriati</taxon>
        <taxon>Methanobacteriota</taxon>
        <taxon>Stenosarchaea group</taxon>
        <taxon>Halobacteria</taxon>
        <taxon>Halobacteriales</taxon>
        <taxon>Natrialbaceae</taxon>
        <taxon>Salinadaptatus</taxon>
    </lineage>
</organism>
<reference evidence="3 4" key="1">
    <citation type="submission" date="2018-10" db="EMBL/GenBank/DDBJ databases">
        <title>Natronolimnobius sp. XQ-INN 246 isolated from Inner Mongolia Autonomous Region of China.</title>
        <authorList>
            <person name="Xue Q."/>
        </authorList>
    </citation>
    <scope>NUCLEOTIDE SEQUENCE [LARGE SCALE GENOMIC DNA]</scope>
    <source>
        <strain evidence="3 4">XQ-INN 246</strain>
    </source>
</reference>
<feature type="transmembrane region" description="Helical" evidence="1">
    <location>
        <begin position="12"/>
        <end position="34"/>
    </location>
</feature>
<dbReference type="SUPFAM" id="SSF103473">
    <property type="entry name" value="MFS general substrate transporter"/>
    <property type="match status" value="1"/>
</dbReference>
<feature type="transmembrane region" description="Helical" evidence="1">
    <location>
        <begin position="372"/>
        <end position="392"/>
    </location>
</feature>
<dbReference type="GO" id="GO:0022857">
    <property type="term" value="F:transmembrane transporter activity"/>
    <property type="evidence" value="ECO:0007669"/>
    <property type="project" value="InterPro"/>
</dbReference>
<dbReference type="InterPro" id="IPR020846">
    <property type="entry name" value="MFS_dom"/>
</dbReference>
<dbReference type="Gene3D" id="1.20.1250.20">
    <property type="entry name" value="MFS general substrate transporter like domains"/>
    <property type="match status" value="2"/>
</dbReference>
<evidence type="ECO:0000313" key="3">
    <source>
        <dbReference type="EMBL" id="THE65788.1"/>
    </source>
</evidence>
<dbReference type="PANTHER" id="PTHR43129">
    <property type="entry name" value="FOSMIDOMYCIN RESISTANCE PROTEIN"/>
    <property type="match status" value="1"/>
</dbReference>